<dbReference type="Gene3D" id="3.40.50.80">
    <property type="entry name" value="Nucleotide-binding domain of ferredoxin-NADP reductase (FNR) module"/>
    <property type="match status" value="1"/>
</dbReference>
<evidence type="ECO:0000313" key="2">
    <source>
        <dbReference type="EMBL" id="KAJ5203377.1"/>
    </source>
</evidence>
<gene>
    <name evidence="2" type="ORF">N7449_005456</name>
</gene>
<feature type="domain" description="Oxidoreductase FAD/NAD(P)-binding" evidence="1">
    <location>
        <begin position="3"/>
        <end position="86"/>
    </location>
</feature>
<comment type="caution">
    <text evidence="2">The sequence shown here is derived from an EMBL/GenBank/DDBJ whole genome shotgun (WGS) entry which is preliminary data.</text>
</comment>
<evidence type="ECO:0000259" key="1">
    <source>
        <dbReference type="Pfam" id="PF00175"/>
    </source>
</evidence>
<keyword evidence="3" id="KW-1185">Reference proteome</keyword>
<reference evidence="2" key="1">
    <citation type="submission" date="2022-11" db="EMBL/GenBank/DDBJ databases">
        <authorList>
            <person name="Petersen C."/>
        </authorList>
    </citation>
    <scope>NUCLEOTIDE SEQUENCE</scope>
    <source>
        <strain evidence="2">IBT 20477</strain>
    </source>
</reference>
<dbReference type="InterPro" id="IPR039261">
    <property type="entry name" value="FNR_nucleotide-bd"/>
</dbReference>
<dbReference type="SUPFAM" id="SSF52343">
    <property type="entry name" value="Ferredoxin reductase-like, C-terminal NADP-linked domain"/>
    <property type="match status" value="1"/>
</dbReference>
<dbReference type="Proteomes" id="UP001150942">
    <property type="component" value="Unassembled WGS sequence"/>
</dbReference>
<accession>A0A9W9MLI3</accession>
<name>A0A9W9MLI3_9EURO</name>
<sequence length="93" mass="10681">MAQHVHLVYATRTTASRAFFTEITEISRQNPTVKLTLFVERLGKGDQAGKDYHHVGRIDLRHLDVHNDIFINDMHTGYYICGPSPFLGIPFWP</sequence>
<dbReference type="EMBL" id="JAPQKQ010000003">
    <property type="protein sequence ID" value="KAJ5203377.1"/>
    <property type="molecule type" value="Genomic_DNA"/>
</dbReference>
<dbReference type="AlphaFoldDB" id="A0A9W9MLI3"/>
<dbReference type="InterPro" id="IPR001433">
    <property type="entry name" value="OxRdtase_FAD/NAD-bd"/>
</dbReference>
<evidence type="ECO:0000313" key="3">
    <source>
        <dbReference type="Proteomes" id="UP001150942"/>
    </source>
</evidence>
<dbReference type="Pfam" id="PF00175">
    <property type="entry name" value="NAD_binding_1"/>
    <property type="match status" value="1"/>
</dbReference>
<reference evidence="2" key="2">
    <citation type="journal article" date="2023" name="IMA Fungus">
        <title>Comparative genomic study of the Penicillium genus elucidates a diverse pangenome and 15 lateral gene transfer events.</title>
        <authorList>
            <person name="Petersen C."/>
            <person name="Sorensen T."/>
            <person name="Nielsen M.R."/>
            <person name="Sondergaard T.E."/>
            <person name="Sorensen J.L."/>
            <person name="Fitzpatrick D.A."/>
            <person name="Frisvad J.C."/>
            <person name="Nielsen K.L."/>
        </authorList>
    </citation>
    <scope>NUCLEOTIDE SEQUENCE</scope>
    <source>
        <strain evidence="2">IBT 20477</strain>
    </source>
</reference>
<organism evidence="2 3">
    <name type="scientific">Penicillium cf. viridicatum</name>
    <dbReference type="NCBI Taxonomy" id="2972119"/>
    <lineage>
        <taxon>Eukaryota</taxon>
        <taxon>Fungi</taxon>
        <taxon>Dikarya</taxon>
        <taxon>Ascomycota</taxon>
        <taxon>Pezizomycotina</taxon>
        <taxon>Eurotiomycetes</taxon>
        <taxon>Eurotiomycetidae</taxon>
        <taxon>Eurotiales</taxon>
        <taxon>Aspergillaceae</taxon>
        <taxon>Penicillium</taxon>
    </lineage>
</organism>
<proteinExistence type="predicted"/>
<dbReference type="GO" id="GO:0016491">
    <property type="term" value="F:oxidoreductase activity"/>
    <property type="evidence" value="ECO:0007669"/>
    <property type="project" value="InterPro"/>
</dbReference>
<protein>
    <submittedName>
        <fullName evidence="2">Globin</fullName>
    </submittedName>
</protein>